<evidence type="ECO:0000259" key="1">
    <source>
        <dbReference type="Pfam" id="PF12867"/>
    </source>
</evidence>
<evidence type="ECO:0000313" key="3">
    <source>
        <dbReference type="Proteomes" id="UP000486602"/>
    </source>
</evidence>
<organism evidence="2 3">
    <name type="scientific">Cryomorpha ignava</name>
    <dbReference type="NCBI Taxonomy" id="101383"/>
    <lineage>
        <taxon>Bacteria</taxon>
        <taxon>Pseudomonadati</taxon>
        <taxon>Bacteroidota</taxon>
        <taxon>Flavobacteriia</taxon>
        <taxon>Flavobacteriales</taxon>
        <taxon>Cryomorphaceae</taxon>
        <taxon>Cryomorpha</taxon>
    </lineage>
</organism>
<dbReference type="RefSeq" id="WP_163285132.1">
    <property type="nucleotide sequence ID" value="NZ_JAAGVY010000014.1"/>
</dbReference>
<sequence>MLQNEIIKDLESRINKIIDWADSLRHTDISKLKAKPSETGWSALECIDHLNRYSDFYLPEFTKAIDKARIKSSENYKPGWLGNKMAVDMLPQNGKLKSTMKTFKSKNPTLDGISPNALEKFIDQQKALKEILGRAELVDLSSLRVPTTIPLLRLKLGDTLRFFVFHEVRHVEQAQRALKS</sequence>
<proteinExistence type="predicted"/>
<protein>
    <submittedName>
        <fullName evidence="2">DinB family protein</fullName>
    </submittedName>
</protein>
<dbReference type="AlphaFoldDB" id="A0A7K3WRR3"/>
<dbReference type="InterPro" id="IPR024775">
    <property type="entry name" value="DinB-like"/>
</dbReference>
<dbReference type="SUPFAM" id="SSF109854">
    <property type="entry name" value="DinB/YfiT-like putative metalloenzymes"/>
    <property type="match status" value="1"/>
</dbReference>
<reference evidence="2 3" key="1">
    <citation type="submission" date="2020-02" db="EMBL/GenBank/DDBJ databases">
        <title>Out from the shadows clarifying the taxonomy of the family Cryomorphaceae and related taxa by utilizing the GTDB taxonomic framework.</title>
        <authorList>
            <person name="Bowman J.P."/>
        </authorList>
    </citation>
    <scope>NUCLEOTIDE SEQUENCE [LARGE SCALE GENOMIC DNA]</scope>
    <source>
        <strain evidence="2 3">QSSC 1-22</strain>
    </source>
</reference>
<name>A0A7K3WRR3_9FLAO</name>
<dbReference type="InterPro" id="IPR034660">
    <property type="entry name" value="DinB/YfiT-like"/>
</dbReference>
<gene>
    <name evidence="2" type="ORF">G3O08_09535</name>
</gene>
<keyword evidence="3" id="KW-1185">Reference proteome</keyword>
<comment type="caution">
    <text evidence="2">The sequence shown here is derived from an EMBL/GenBank/DDBJ whole genome shotgun (WGS) entry which is preliminary data.</text>
</comment>
<dbReference type="Proteomes" id="UP000486602">
    <property type="component" value="Unassembled WGS sequence"/>
</dbReference>
<accession>A0A7K3WRR3</accession>
<dbReference type="Pfam" id="PF12867">
    <property type="entry name" value="DinB_2"/>
    <property type="match status" value="1"/>
</dbReference>
<dbReference type="EMBL" id="JAAGVY010000014">
    <property type="protein sequence ID" value="NEN23741.1"/>
    <property type="molecule type" value="Genomic_DNA"/>
</dbReference>
<feature type="domain" description="DinB-like" evidence="1">
    <location>
        <begin position="30"/>
        <end position="174"/>
    </location>
</feature>
<evidence type="ECO:0000313" key="2">
    <source>
        <dbReference type="EMBL" id="NEN23741.1"/>
    </source>
</evidence>
<dbReference type="Gene3D" id="1.20.120.450">
    <property type="entry name" value="dinb family like domain"/>
    <property type="match status" value="1"/>
</dbReference>